<evidence type="ECO:0000313" key="2">
    <source>
        <dbReference type="EMBL" id="VFP81272.1"/>
    </source>
</evidence>
<dbReference type="EMBL" id="LR217707">
    <property type="protein sequence ID" value="VFP81272.1"/>
    <property type="molecule type" value="Genomic_DNA"/>
</dbReference>
<protein>
    <submittedName>
        <fullName evidence="2">Deoxyuridine 5'-triphosphate nucleotidohydrolase, partial</fullName>
        <ecNumber evidence="2">3.6.1.23</ecNumber>
    </submittedName>
</protein>
<dbReference type="EC" id="3.6.1.23" evidence="2"/>
<evidence type="ECO:0000313" key="3">
    <source>
        <dbReference type="Proteomes" id="UP000294380"/>
    </source>
</evidence>
<feature type="domain" description="dUTPase-like" evidence="1">
    <location>
        <begin position="30"/>
        <end position="128"/>
    </location>
</feature>
<sequence length="135" mass="15684">MYMDLLEIKIEIIDPRLKTDFFFPEYLSNGFFGFFLIACLKKPIYILSEKTLLISTGILINLLDSTTRIVIEPLVSIKKKYNIIIGNPFGIIDICKDELKISLWNRSNKSFYINPGDKVAQLLFISNKRIKLIYI</sequence>
<dbReference type="Proteomes" id="UP000294380">
    <property type="component" value="Chromosome"/>
</dbReference>
<name>A0A451D639_9GAMM</name>
<gene>
    <name evidence="2" type="primary">dut</name>
    <name evidence="2" type="ORF">BUCIKOCA2762_376</name>
</gene>
<dbReference type="AlphaFoldDB" id="A0A451D639"/>
<dbReference type="GO" id="GO:0004170">
    <property type="term" value="F:dUTP diphosphatase activity"/>
    <property type="evidence" value="ECO:0007669"/>
    <property type="project" value="UniProtKB-EC"/>
</dbReference>
<dbReference type="OrthoDB" id="9809956at2"/>
<evidence type="ECO:0000259" key="1">
    <source>
        <dbReference type="Pfam" id="PF00692"/>
    </source>
</evidence>
<dbReference type="Pfam" id="PF00692">
    <property type="entry name" value="dUTPase"/>
    <property type="match status" value="1"/>
</dbReference>
<dbReference type="InterPro" id="IPR029054">
    <property type="entry name" value="dUTPase-like"/>
</dbReference>
<proteinExistence type="predicted"/>
<organism evidence="2 3">
    <name type="scientific">Buchnera aphidicola</name>
    <name type="common">Cinara kochiana kochiana</name>
    <dbReference type="NCBI Taxonomy" id="2518976"/>
    <lineage>
        <taxon>Bacteria</taxon>
        <taxon>Pseudomonadati</taxon>
        <taxon>Pseudomonadota</taxon>
        <taxon>Gammaproteobacteria</taxon>
        <taxon>Enterobacterales</taxon>
        <taxon>Erwiniaceae</taxon>
        <taxon>Buchnera</taxon>
    </lineage>
</organism>
<accession>A0A451D639</accession>
<keyword evidence="2" id="KW-0378">Hydrolase</keyword>
<dbReference type="SUPFAM" id="SSF51283">
    <property type="entry name" value="dUTPase-like"/>
    <property type="match status" value="1"/>
</dbReference>
<reference evidence="2 3" key="1">
    <citation type="submission" date="2019-02" db="EMBL/GenBank/DDBJ databases">
        <authorList>
            <person name="Manzano-Marin A."/>
            <person name="Manzano-Marin A."/>
        </authorList>
    </citation>
    <scope>NUCLEOTIDE SEQUENCE [LARGE SCALE GENOMIC DNA]</scope>
    <source>
        <strain evidence="2 3">BuCikochiana</strain>
    </source>
</reference>
<dbReference type="Gene3D" id="2.70.40.10">
    <property type="match status" value="1"/>
</dbReference>
<dbReference type="InterPro" id="IPR036157">
    <property type="entry name" value="dUTPase-like_sf"/>
</dbReference>